<feature type="domain" description="Retrotransposon gag" evidence="3">
    <location>
        <begin position="134"/>
        <end position="227"/>
    </location>
</feature>
<gene>
    <name evidence="4" type="ORF">V6N12_069242</name>
</gene>
<feature type="compositionally biased region" description="Polar residues" evidence="1">
    <location>
        <begin position="527"/>
        <end position="543"/>
    </location>
</feature>
<proteinExistence type="predicted"/>
<evidence type="ECO:0000259" key="3">
    <source>
        <dbReference type="Pfam" id="PF03732"/>
    </source>
</evidence>
<organism evidence="4 5">
    <name type="scientific">Hibiscus sabdariffa</name>
    <name type="common">roselle</name>
    <dbReference type="NCBI Taxonomy" id="183260"/>
    <lineage>
        <taxon>Eukaryota</taxon>
        <taxon>Viridiplantae</taxon>
        <taxon>Streptophyta</taxon>
        <taxon>Embryophyta</taxon>
        <taxon>Tracheophyta</taxon>
        <taxon>Spermatophyta</taxon>
        <taxon>Magnoliopsida</taxon>
        <taxon>eudicotyledons</taxon>
        <taxon>Gunneridae</taxon>
        <taxon>Pentapetalae</taxon>
        <taxon>rosids</taxon>
        <taxon>malvids</taxon>
        <taxon>Malvales</taxon>
        <taxon>Malvaceae</taxon>
        <taxon>Malvoideae</taxon>
        <taxon>Hibiscus</taxon>
    </lineage>
</organism>
<keyword evidence="2" id="KW-0732">Signal</keyword>
<feature type="signal peptide" evidence="2">
    <location>
        <begin position="1"/>
        <end position="26"/>
    </location>
</feature>
<dbReference type="InterPro" id="IPR021109">
    <property type="entry name" value="Peptidase_aspartic_dom_sf"/>
</dbReference>
<feature type="compositionally biased region" description="Polar residues" evidence="1">
    <location>
        <begin position="377"/>
        <end position="394"/>
    </location>
</feature>
<dbReference type="PANTHER" id="PTHR33067">
    <property type="entry name" value="RNA-DIRECTED DNA POLYMERASE-RELATED"/>
    <property type="match status" value="1"/>
</dbReference>
<name>A0ABR2FD83_9ROSI</name>
<dbReference type="Gene3D" id="2.40.70.10">
    <property type="entry name" value="Acid Proteases"/>
    <property type="match status" value="1"/>
</dbReference>
<evidence type="ECO:0000256" key="2">
    <source>
        <dbReference type="SAM" id="SignalP"/>
    </source>
</evidence>
<dbReference type="CDD" id="cd00303">
    <property type="entry name" value="retropepsin_like"/>
    <property type="match status" value="1"/>
</dbReference>
<feature type="region of interest" description="Disordered" evidence="1">
    <location>
        <begin position="28"/>
        <end position="54"/>
    </location>
</feature>
<dbReference type="Pfam" id="PF13650">
    <property type="entry name" value="Asp_protease_2"/>
    <property type="match status" value="1"/>
</dbReference>
<dbReference type="EMBL" id="JBBPBM010000006">
    <property type="protein sequence ID" value="KAK8578898.1"/>
    <property type="molecule type" value="Genomic_DNA"/>
</dbReference>
<accession>A0ABR2FD83</accession>
<comment type="caution">
    <text evidence="4">The sequence shown here is derived from an EMBL/GenBank/DDBJ whole genome shotgun (WGS) entry which is preliminary data.</text>
</comment>
<feature type="region of interest" description="Disordered" evidence="1">
    <location>
        <begin position="495"/>
        <end position="563"/>
    </location>
</feature>
<dbReference type="SUPFAM" id="SSF50630">
    <property type="entry name" value="Acid proteases"/>
    <property type="match status" value="1"/>
</dbReference>
<sequence>MKALSSGSQDLTLIALELWVFAIVDGQEQEHPGQNPPAPAGRAIAPPQNNQQPPARTVRDYLVEDLEGLNPAVTIPEFEAEHFELKPVMFNMLNTLGQFGGSPAENARQHLKSFLEICNSFKIHGVSNDVLKLKLFPYSLTDKVKAWLNNLPPGSLRSWTDLCRSFLGKFSYTNMTDHLRNQITSFRQEDDEAMHEAWERYRDLFRRCPMHGLPEWTQVSIFYNSVNTPTRMMLDASANGTLLDKSPRESLEILDKLAQNDYQHPTSRRGTPRRGTAQLNSSDTILAQISALTNMVKNMQRQPNAQEVKALDAFCELCGNNHDASECGQAPESSCYIGNYNKNTVSNTYNPAWRNHPNFSWRNQNNTLNPQQPNQTGFQNQPRQNTQQNLPRPEFQQPTEYKTLENTLTQFMAQTSTYMARTDRFIQKTDAFMDRTEMKLQNHDATLKSLETQVGQISQMLNTRPIGGFPSDTEVAQGATHEQCKVITTRSGKILEPKTIQRGTVAAPTNSPAATDIPSPAEKDQQHPPNTQTVESTAEQSHTNTERFEKTRPPPPFPQRLKKQQQDYQFKKFFDILKQVHINLPLVEALQQMLNYEKFLKDMVSRKKRIEEFETAAATETCLALMRNKVPTKKSDPGSFTIECFIGHNYLTKALCDPGASINLMPKSVFQKLGIGEAKPTTVMLQLADHSYVQPEGRIEDILVKVDKFIFPADFLILDCEADENAPIILGRSFLSTSRAMIDFDKDEIVFKVDDDQVKMKALMKQLDQKNKDKGINIKPTQEIKKPKLYLGAHVERDKAIMTLRDA</sequence>
<feature type="compositionally biased region" description="Low complexity" evidence="1">
    <location>
        <begin position="40"/>
        <end position="54"/>
    </location>
</feature>
<keyword evidence="5" id="KW-1185">Reference proteome</keyword>
<feature type="chain" id="PRO_5047128589" description="Retrotransposon gag domain-containing protein" evidence="2">
    <location>
        <begin position="27"/>
        <end position="807"/>
    </location>
</feature>
<protein>
    <recommendedName>
        <fullName evidence="3">Retrotransposon gag domain-containing protein</fullName>
    </recommendedName>
</protein>
<reference evidence="4 5" key="1">
    <citation type="journal article" date="2024" name="G3 (Bethesda)">
        <title>Genome assembly of Hibiscus sabdariffa L. provides insights into metabolisms of medicinal natural products.</title>
        <authorList>
            <person name="Kim T."/>
        </authorList>
    </citation>
    <scope>NUCLEOTIDE SEQUENCE [LARGE SCALE GENOMIC DNA]</scope>
    <source>
        <strain evidence="4">TK-2024</strain>
        <tissue evidence="4">Old leaves</tissue>
    </source>
</reference>
<evidence type="ECO:0000256" key="1">
    <source>
        <dbReference type="SAM" id="MobiDB-lite"/>
    </source>
</evidence>
<feature type="compositionally biased region" description="Low complexity" evidence="1">
    <location>
        <begin position="363"/>
        <end position="376"/>
    </location>
</feature>
<dbReference type="Pfam" id="PF03732">
    <property type="entry name" value="Retrotrans_gag"/>
    <property type="match status" value="1"/>
</dbReference>
<dbReference type="Proteomes" id="UP001472677">
    <property type="component" value="Unassembled WGS sequence"/>
</dbReference>
<evidence type="ECO:0000313" key="4">
    <source>
        <dbReference type="EMBL" id="KAK8578898.1"/>
    </source>
</evidence>
<dbReference type="InterPro" id="IPR005162">
    <property type="entry name" value="Retrotrans_gag_dom"/>
</dbReference>
<evidence type="ECO:0000313" key="5">
    <source>
        <dbReference type="Proteomes" id="UP001472677"/>
    </source>
</evidence>
<feature type="region of interest" description="Disordered" evidence="1">
    <location>
        <begin position="355"/>
        <end position="394"/>
    </location>
</feature>